<reference evidence="3 4" key="1">
    <citation type="submission" date="2023-01" db="EMBL/GenBank/DDBJ databases">
        <title>Analysis of 21 Apiospora genomes using comparative genomics revels a genus with tremendous synthesis potential of carbohydrate active enzymes and secondary metabolites.</title>
        <authorList>
            <person name="Sorensen T."/>
        </authorList>
    </citation>
    <scope>NUCLEOTIDE SEQUENCE [LARGE SCALE GENOMIC DNA]</scope>
    <source>
        <strain evidence="3 4">CBS 114990</strain>
    </source>
</reference>
<dbReference type="InterPro" id="IPR036514">
    <property type="entry name" value="SGNH_hydro_sf"/>
</dbReference>
<feature type="chain" id="PRO_5046144826" evidence="2">
    <location>
        <begin position="25"/>
        <end position="492"/>
    </location>
</feature>
<protein>
    <submittedName>
        <fullName evidence="3">Esterase</fullName>
    </submittedName>
</protein>
<dbReference type="PANTHER" id="PTHR37981:SF1">
    <property type="entry name" value="SGNH HYDROLASE-TYPE ESTERASE DOMAIN-CONTAINING PROTEIN"/>
    <property type="match status" value="1"/>
</dbReference>
<keyword evidence="4" id="KW-1185">Reference proteome</keyword>
<evidence type="ECO:0000256" key="2">
    <source>
        <dbReference type="SAM" id="SignalP"/>
    </source>
</evidence>
<organism evidence="3 4">
    <name type="scientific">Apiospora hydei</name>
    <dbReference type="NCBI Taxonomy" id="1337664"/>
    <lineage>
        <taxon>Eukaryota</taxon>
        <taxon>Fungi</taxon>
        <taxon>Dikarya</taxon>
        <taxon>Ascomycota</taxon>
        <taxon>Pezizomycotina</taxon>
        <taxon>Sordariomycetes</taxon>
        <taxon>Xylariomycetidae</taxon>
        <taxon>Amphisphaeriales</taxon>
        <taxon>Apiosporaceae</taxon>
        <taxon>Apiospora</taxon>
    </lineage>
</organism>
<dbReference type="Gene3D" id="3.40.50.1110">
    <property type="entry name" value="SGNH hydrolase"/>
    <property type="match status" value="1"/>
</dbReference>
<dbReference type="SUPFAM" id="SSF52266">
    <property type="entry name" value="SGNH hydrolase"/>
    <property type="match status" value="1"/>
</dbReference>
<dbReference type="GeneID" id="92038920"/>
<evidence type="ECO:0000313" key="4">
    <source>
        <dbReference type="Proteomes" id="UP001433268"/>
    </source>
</evidence>
<proteinExistence type="predicted"/>
<dbReference type="InterPro" id="IPR037460">
    <property type="entry name" value="SEST-like"/>
</dbReference>
<dbReference type="Proteomes" id="UP001433268">
    <property type="component" value="Unassembled WGS sequence"/>
</dbReference>
<comment type="caution">
    <text evidence="3">The sequence shown here is derived from an EMBL/GenBank/DDBJ whole genome shotgun (WGS) entry which is preliminary data.</text>
</comment>
<feature type="region of interest" description="Disordered" evidence="1">
    <location>
        <begin position="436"/>
        <end position="460"/>
    </location>
</feature>
<feature type="signal peptide" evidence="2">
    <location>
        <begin position="1"/>
        <end position="24"/>
    </location>
</feature>
<keyword evidence="2" id="KW-0732">Signal</keyword>
<sequence length="492" mass="55684">MAIISCSWVNVLTVYSLFSTAVSSTNQVETIKHLLGWDKFEWTALGDSYSSGVGADTYTPNSYRCLRYDHAYPVLMNSDGRLPKGDHKFNNVVCSGANSMEIEDYQLYDEDTFAEPNFQYGNRPKFGNPSMATLSIGDAHLGRPPPRSCEEQKEITWRLLLSPDLSDNIARTIKKVVDKGRQGPIGNKFRLYVTGFPQFFNDNTTECDSVTFARTANPSPDGMDHVKLTREVRKDYNNMSVKLNQEIEKAVKRHESDGVRWVPIDPVMEGHRYCEPGVKEPDQHNDKLWLYHYPYDEPGDTEVMKHLEKGASRVMLGKRQTYADYENQVFDALELRGGLIQKTAFDFFWREVGKRMKVFHPRIPLHERIRDLVLDAYVGDLKGNAGSGGGSTEPSKPNENECHSISGDTWVMSRDQAVDNVKAFCRHTQSKARYNKGSANELELSVSRKGGSDKRPKGAPNCEARFTRAVIDGCDGDDSKYLFAQDFDYGRN</sequence>
<evidence type="ECO:0000313" key="3">
    <source>
        <dbReference type="EMBL" id="KAK8094860.1"/>
    </source>
</evidence>
<evidence type="ECO:0000256" key="1">
    <source>
        <dbReference type="SAM" id="MobiDB-lite"/>
    </source>
</evidence>
<dbReference type="CDD" id="cd01823">
    <property type="entry name" value="SEST_like"/>
    <property type="match status" value="1"/>
</dbReference>
<dbReference type="PANTHER" id="PTHR37981">
    <property type="entry name" value="LIPASE 2"/>
    <property type="match status" value="1"/>
</dbReference>
<dbReference type="RefSeq" id="XP_066675633.1">
    <property type="nucleotide sequence ID" value="XM_066805860.1"/>
</dbReference>
<name>A0ABR1XDX4_9PEZI</name>
<accession>A0ABR1XDX4</accession>
<dbReference type="EMBL" id="JAQQWN010000002">
    <property type="protein sequence ID" value="KAK8094860.1"/>
    <property type="molecule type" value="Genomic_DNA"/>
</dbReference>
<gene>
    <name evidence="3" type="ORF">PG997_001545</name>
</gene>